<evidence type="ECO:0000256" key="13">
    <source>
        <dbReference type="ARBA" id="ARBA00023237"/>
    </source>
</evidence>
<feature type="domain" description="TonB-dependent receptor-like beta-barrel" evidence="18">
    <location>
        <begin position="232"/>
        <end position="664"/>
    </location>
</feature>
<evidence type="ECO:0000256" key="14">
    <source>
        <dbReference type="PROSITE-ProRule" id="PRU01360"/>
    </source>
</evidence>
<keyword evidence="6 14" id="KW-0812">Transmembrane</keyword>
<dbReference type="Gene3D" id="2.170.130.10">
    <property type="entry name" value="TonB-dependent receptor, plug domain"/>
    <property type="match status" value="1"/>
</dbReference>
<dbReference type="InterPro" id="IPR000531">
    <property type="entry name" value="Beta-barrel_TonB"/>
</dbReference>
<dbReference type="PANTHER" id="PTHR32552:SF68">
    <property type="entry name" value="FERRICHROME OUTER MEMBRANE TRANSPORTER_PHAGE RECEPTOR"/>
    <property type="match status" value="1"/>
</dbReference>
<dbReference type="InterPro" id="IPR012910">
    <property type="entry name" value="Plug_dom"/>
</dbReference>
<feature type="short sequence motif" description="TonB box" evidence="15">
    <location>
        <begin position="45"/>
        <end position="51"/>
    </location>
</feature>
<dbReference type="GO" id="GO:0009279">
    <property type="term" value="C:cell outer membrane"/>
    <property type="evidence" value="ECO:0007669"/>
    <property type="project" value="UniProtKB-SubCell"/>
</dbReference>
<dbReference type="NCBIfam" id="TIGR01783">
    <property type="entry name" value="TonB-siderophor"/>
    <property type="match status" value="1"/>
</dbReference>
<dbReference type="PROSITE" id="PS52016">
    <property type="entry name" value="TONB_DEPENDENT_REC_3"/>
    <property type="match status" value="1"/>
</dbReference>
<gene>
    <name evidence="20" type="ORF">BTW10_13945</name>
</gene>
<keyword evidence="4 14" id="KW-1134">Transmembrane beta strand</keyword>
<evidence type="ECO:0000259" key="19">
    <source>
        <dbReference type="Pfam" id="PF07715"/>
    </source>
</evidence>
<evidence type="ECO:0000256" key="12">
    <source>
        <dbReference type="ARBA" id="ARBA00023170"/>
    </source>
</evidence>
<dbReference type="GO" id="GO:0015891">
    <property type="term" value="P:siderophore transport"/>
    <property type="evidence" value="ECO:0007669"/>
    <property type="project" value="InterPro"/>
</dbReference>
<dbReference type="GO" id="GO:0015344">
    <property type="term" value="F:siderophore uptake transmembrane transporter activity"/>
    <property type="evidence" value="ECO:0007669"/>
    <property type="project" value="TreeGrafter"/>
</dbReference>
<keyword evidence="5" id="KW-0410">Iron transport</keyword>
<dbReference type="GO" id="GO:0038023">
    <property type="term" value="F:signaling receptor activity"/>
    <property type="evidence" value="ECO:0007669"/>
    <property type="project" value="InterPro"/>
</dbReference>
<dbReference type="InterPro" id="IPR036942">
    <property type="entry name" value="Beta-barrel_TonB_sf"/>
</dbReference>
<name>A0A1Q8T9V0_9GAMM</name>
<dbReference type="InterPro" id="IPR039426">
    <property type="entry name" value="TonB-dep_rcpt-like"/>
</dbReference>
<dbReference type="Pfam" id="PF07715">
    <property type="entry name" value="Plug"/>
    <property type="match status" value="1"/>
</dbReference>
<comment type="similarity">
    <text evidence="2 14 16">Belongs to the TonB-dependent receptor family.</text>
</comment>
<feature type="chain" id="PRO_5010203233" evidence="17">
    <location>
        <begin position="37"/>
        <end position="693"/>
    </location>
</feature>
<evidence type="ECO:0000313" key="21">
    <source>
        <dbReference type="Proteomes" id="UP000186806"/>
    </source>
</evidence>
<evidence type="ECO:0000313" key="20">
    <source>
        <dbReference type="EMBL" id="OLO10461.1"/>
    </source>
</evidence>
<evidence type="ECO:0000256" key="11">
    <source>
        <dbReference type="ARBA" id="ARBA00023136"/>
    </source>
</evidence>
<dbReference type="Proteomes" id="UP000186806">
    <property type="component" value="Unassembled WGS sequence"/>
</dbReference>
<keyword evidence="7 17" id="KW-0732">Signal</keyword>
<keyword evidence="13 14" id="KW-0998">Cell outer membrane</keyword>
<keyword evidence="8" id="KW-0408">Iron</keyword>
<evidence type="ECO:0000256" key="17">
    <source>
        <dbReference type="SAM" id="SignalP"/>
    </source>
</evidence>
<dbReference type="InterPro" id="IPR010916">
    <property type="entry name" value="TonB_box_CS"/>
</dbReference>
<comment type="subcellular location">
    <subcellularLocation>
        <location evidence="1 14">Cell outer membrane</location>
        <topology evidence="1 14">Multi-pass membrane protein</topology>
    </subcellularLocation>
</comment>
<evidence type="ECO:0000256" key="7">
    <source>
        <dbReference type="ARBA" id="ARBA00022729"/>
    </source>
</evidence>
<dbReference type="EMBL" id="MSDQ01000033">
    <property type="protein sequence ID" value="OLO10461.1"/>
    <property type="molecule type" value="Genomic_DNA"/>
</dbReference>
<dbReference type="PANTHER" id="PTHR32552">
    <property type="entry name" value="FERRICHROME IRON RECEPTOR-RELATED"/>
    <property type="match status" value="1"/>
</dbReference>
<evidence type="ECO:0000256" key="3">
    <source>
        <dbReference type="ARBA" id="ARBA00022448"/>
    </source>
</evidence>
<feature type="domain" description="TonB-dependent receptor plug" evidence="19">
    <location>
        <begin position="59"/>
        <end position="159"/>
    </location>
</feature>
<feature type="signal peptide" evidence="17">
    <location>
        <begin position="1"/>
        <end position="36"/>
    </location>
</feature>
<comment type="caution">
    <text evidence="20">The sequence shown here is derived from an EMBL/GenBank/DDBJ whole genome shotgun (WGS) entry which is preliminary data.</text>
</comment>
<evidence type="ECO:0000256" key="2">
    <source>
        <dbReference type="ARBA" id="ARBA00009810"/>
    </source>
</evidence>
<dbReference type="Gene3D" id="2.40.170.20">
    <property type="entry name" value="TonB-dependent receptor, beta-barrel domain"/>
    <property type="match status" value="1"/>
</dbReference>
<evidence type="ECO:0000256" key="8">
    <source>
        <dbReference type="ARBA" id="ARBA00023004"/>
    </source>
</evidence>
<dbReference type="SUPFAM" id="SSF56935">
    <property type="entry name" value="Porins"/>
    <property type="match status" value="1"/>
</dbReference>
<dbReference type="InterPro" id="IPR010105">
    <property type="entry name" value="TonB_sidphr_rcpt"/>
</dbReference>
<dbReference type="RefSeq" id="WP_075369913.1">
    <property type="nucleotide sequence ID" value="NZ_MSDQ01000033.1"/>
</dbReference>
<keyword evidence="11 14" id="KW-0472">Membrane</keyword>
<evidence type="ECO:0000256" key="5">
    <source>
        <dbReference type="ARBA" id="ARBA00022496"/>
    </source>
</evidence>
<sequence>MSRSRPSPLPFNVLSSPARRVAMATLLLGCPLAAQAQDDVAQSDTVVVTATALKVAMPLAETPRSVSSVSREELDERNVQSLDESFRYRAGVLSGHYGADNNTNWLKVRGFDQATYLNGLRLYSPGYYQWTPEPYGLERVEVFKGPASILYGEAPSGGIVNAVSKRPTEEVQGEIEIQAGNRQHRQFAFDTSGPVTENGDVRYRMVGLYKERDGDLDGTYNKRYYFAPSLEWDIADDTQLTVLASFQKDDGVPENPFKLAYGTLENTPFGKVDPETNYGAPGYDKDERTQLGIGYEFQHYLDDTWKFEQNFRYSHLDLDLRSTYIMSSRDGERTAPRGHLQRNGDIDSFTIDNRMVGKWYTERTENTLLVGIDYQDLSLDGQEYDNYSYDTVDIFDPDTSIAPLDPSQRFGRHIDKQQLGLYVQDQLRIDDRWVLLGSVRHDSADVKNTNQDINVTVDETQSATSFSGGVMYLGGNGVSPYLSYTESFRPQAQTAANGAIFQEIEGKQWEAGVKYAPATWDGYVSAAVFDIEESNSFVTQPTGEQQQGGETTSTGFELEGVGYLTDSLQLTAAYTYTDMRNENDQRKELIPRHQASAWLDYDFTAGAVEGLTLGGGVRYVGKTVATPSPFNSIDDDVPSYTLYDVMARYDFDTHWTAQVNVNNLTDEEYVASCDFYCYYGESRSVIGSLSYQW</sequence>
<evidence type="ECO:0000259" key="18">
    <source>
        <dbReference type="Pfam" id="PF00593"/>
    </source>
</evidence>
<proteinExistence type="inferred from homology"/>
<organism evidence="20 21">
    <name type="scientific">Chromohalobacter japonicus</name>
    <dbReference type="NCBI Taxonomy" id="223900"/>
    <lineage>
        <taxon>Bacteria</taxon>
        <taxon>Pseudomonadati</taxon>
        <taxon>Pseudomonadota</taxon>
        <taxon>Gammaproteobacteria</taxon>
        <taxon>Oceanospirillales</taxon>
        <taxon>Halomonadaceae</taxon>
        <taxon>Chromohalobacter</taxon>
    </lineage>
</organism>
<dbReference type="PROSITE" id="PS00430">
    <property type="entry name" value="TONB_DEPENDENT_REC_1"/>
    <property type="match status" value="1"/>
</dbReference>
<reference evidence="20 21" key="1">
    <citation type="submission" date="2016-12" db="EMBL/GenBank/DDBJ databases">
        <title>Draft genome sequences of strains Salinicola socius SMB35, Salinicola sp. MH3R3-1 and Chromohalobacter sp. SMB17 from the Verkhnekamsk potash mining region of Russia.</title>
        <authorList>
            <person name="Mavrodi D.V."/>
            <person name="Olsson B.E."/>
            <person name="Korsakova E.S."/>
            <person name="Pyankova A."/>
            <person name="Mavrodi O.V."/>
            <person name="Plotnikova E.G."/>
        </authorList>
    </citation>
    <scope>NUCLEOTIDE SEQUENCE [LARGE SCALE GENOMIC DNA]</scope>
    <source>
        <strain evidence="20 21">SMB17</strain>
    </source>
</reference>
<keyword evidence="12" id="KW-0675">Receptor</keyword>
<keyword evidence="3 14" id="KW-0813">Transport</keyword>
<evidence type="ECO:0000256" key="16">
    <source>
        <dbReference type="RuleBase" id="RU003357"/>
    </source>
</evidence>
<evidence type="ECO:0000256" key="9">
    <source>
        <dbReference type="ARBA" id="ARBA00023065"/>
    </source>
</evidence>
<evidence type="ECO:0000256" key="10">
    <source>
        <dbReference type="ARBA" id="ARBA00023077"/>
    </source>
</evidence>
<keyword evidence="21" id="KW-1185">Reference proteome</keyword>
<dbReference type="AlphaFoldDB" id="A0A1Q8T9V0"/>
<accession>A0A1Q8T9V0</accession>
<evidence type="ECO:0000256" key="15">
    <source>
        <dbReference type="PROSITE-ProRule" id="PRU10143"/>
    </source>
</evidence>
<dbReference type="InterPro" id="IPR037066">
    <property type="entry name" value="Plug_dom_sf"/>
</dbReference>
<dbReference type="STRING" id="223900.GCA_000821045_02871"/>
<dbReference type="Pfam" id="PF00593">
    <property type="entry name" value="TonB_dep_Rec_b-barrel"/>
    <property type="match status" value="1"/>
</dbReference>
<keyword evidence="10 15" id="KW-0798">TonB box</keyword>
<evidence type="ECO:0000256" key="4">
    <source>
        <dbReference type="ARBA" id="ARBA00022452"/>
    </source>
</evidence>
<keyword evidence="9" id="KW-0406">Ion transport</keyword>
<dbReference type="CDD" id="cd01347">
    <property type="entry name" value="ligand_gated_channel"/>
    <property type="match status" value="1"/>
</dbReference>
<evidence type="ECO:0000256" key="6">
    <source>
        <dbReference type="ARBA" id="ARBA00022692"/>
    </source>
</evidence>
<evidence type="ECO:0000256" key="1">
    <source>
        <dbReference type="ARBA" id="ARBA00004571"/>
    </source>
</evidence>
<protein>
    <submittedName>
        <fullName evidence="20">Ligand-gated channel</fullName>
    </submittedName>
</protein>